<dbReference type="AlphaFoldDB" id="G7E9S8"/>
<sequence>MSKSRSQRIASVDENAQHLISKQHAGLELKSTKSLSLNNMAALSNGGLHRVAKDNSTKADNGAPPAKQRRILGDVSNVVNKRTADRASKDKESLKGTSRSRTASASSAISVAQPGHVKTNSQSGIVTARAVNRPALTNKASSASLKSQRSRQASAGPATSQWIDENASVDENSVLPSSTHGLQAPLRGLGLAGSPEQETVAMSGLERLVDDEGHVHYLNADGQEQDGPHRQTLPPISDISVDAIELSAQSDKIRPQLATSLSDVDEGLSSQPTAKSSTRLSERSQQDWLMLTLDEQIDAEAEIEAIRADFHDENDPNDIMMVGEYSDSIFEYMAELEISAMPAHDYMNNQNDLDWTMRATLIDWLSQVHMRYHMLPETLFIALNMIDRFLTKRCVSLDKLQLLGVTAMFVAAKYEEIMAPGVDEFVHMTQNSFSRDEILKGERIILSTLEFNISCYCTPYSWVRKISKADDYEIETRTMSKYLMEVTMLDHRFLKAKASQIAAVSMYLARRMLGGDWNEAFIFYAGYTESQLKVPTDWLIENLRDTTMESRFVYQKYSSRKFMKASLFAAQWVKELIEPATPSSQ</sequence>
<evidence type="ECO:0000256" key="2">
    <source>
        <dbReference type="ARBA" id="ARBA00022618"/>
    </source>
</evidence>
<feature type="domain" description="Cyclin-like" evidence="7">
    <location>
        <begin position="363"/>
        <end position="447"/>
    </location>
</feature>
<dbReference type="OrthoDB" id="5590282at2759"/>
<gene>
    <name evidence="9" type="primary">Mo06095</name>
    <name evidence="9" type="ORF">E5Q_06095</name>
</gene>
<dbReference type="FunFam" id="1.10.472.10:FF:000001">
    <property type="entry name" value="G2/mitotic-specific cyclin"/>
    <property type="match status" value="1"/>
</dbReference>
<evidence type="ECO:0000256" key="3">
    <source>
        <dbReference type="ARBA" id="ARBA00023127"/>
    </source>
</evidence>
<feature type="domain" description="Cyclin C-terminal" evidence="8">
    <location>
        <begin position="457"/>
        <end position="571"/>
    </location>
</feature>
<protein>
    <submittedName>
        <fullName evidence="9">Uncharacterized protein</fullName>
    </submittedName>
</protein>
<dbReference type="PIRSF" id="PIRSF001771">
    <property type="entry name" value="Cyclin_A_B_D_E"/>
    <property type="match status" value="1"/>
</dbReference>
<feature type="region of interest" description="Disordered" evidence="6">
    <location>
        <begin position="82"/>
        <end position="125"/>
    </location>
</feature>
<evidence type="ECO:0000259" key="8">
    <source>
        <dbReference type="SMART" id="SM01332"/>
    </source>
</evidence>
<dbReference type="HOGENOM" id="CLU_020695_10_1_1"/>
<reference evidence="9 10" key="1">
    <citation type="journal article" date="2011" name="J. Gen. Appl. Microbiol.">
        <title>Draft genome sequencing of the enigmatic basidiomycete Mixia osmundae.</title>
        <authorList>
            <person name="Nishida H."/>
            <person name="Nagatsuka Y."/>
            <person name="Sugiyama J."/>
        </authorList>
    </citation>
    <scope>NUCLEOTIDE SEQUENCE [LARGE SCALE GENOMIC DNA]</scope>
    <source>
        <strain evidence="10">CBS 9802 / IAM 14324 / JCM 22182 / KY 12970</strain>
    </source>
</reference>
<dbReference type="GO" id="GO:0016538">
    <property type="term" value="F:cyclin-dependent protein serine/threonine kinase regulator activity"/>
    <property type="evidence" value="ECO:0007669"/>
    <property type="project" value="InterPro"/>
</dbReference>
<dbReference type="GO" id="GO:0051301">
    <property type="term" value="P:cell division"/>
    <property type="evidence" value="ECO:0007669"/>
    <property type="project" value="UniProtKB-KW"/>
</dbReference>
<feature type="compositionally biased region" description="Low complexity" evidence="6">
    <location>
        <begin position="97"/>
        <end position="108"/>
    </location>
</feature>
<dbReference type="InterPro" id="IPR048258">
    <property type="entry name" value="Cyclins_cyclin-box"/>
</dbReference>
<feature type="compositionally biased region" description="Polar residues" evidence="6">
    <location>
        <begin position="260"/>
        <end position="279"/>
    </location>
</feature>
<accession>G7E9S8</accession>
<dbReference type="Proteomes" id="UP000009131">
    <property type="component" value="Unassembled WGS sequence"/>
</dbReference>
<evidence type="ECO:0000313" key="9">
    <source>
        <dbReference type="EMBL" id="GAA99397.1"/>
    </source>
</evidence>
<dbReference type="RefSeq" id="XP_014568632.1">
    <property type="nucleotide sequence ID" value="XM_014713146.1"/>
</dbReference>
<dbReference type="InterPro" id="IPR004367">
    <property type="entry name" value="Cyclin_C-dom"/>
</dbReference>
<dbReference type="Pfam" id="PF02984">
    <property type="entry name" value="Cyclin_C"/>
    <property type="match status" value="1"/>
</dbReference>
<dbReference type="InterPro" id="IPR046965">
    <property type="entry name" value="Cyclin_A/B-like"/>
</dbReference>
<organism evidence="9 10">
    <name type="scientific">Mixia osmundae (strain CBS 9802 / IAM 14324 / JCM 22182 / KY 12970)</name>
    <dbReference type="NCBI Taxonomy" id="764103"/>
    <lineage>
        <taxon>Eukaryota</taxon>
        <taxon>Fungi</taxon>
        <taxon>Dikarya</taxon>
        <taxon>Basidiomycota</taxon>
        <taxon>Pucciniomycotina</taxon>
        <taxon>Mixiomycetes</taxon>
        <taxon>Mixiales</taxon>
        <taxon>Mixiaceae</taxon>
        <taxon>Mixia</taxon>
    </lineage>
</organism>
<evidence type="ECO:0000256" key="4">
    <source>
        <dbReference type="ARBA" id="ARBA00023306"/>
    </source>
</evidence>
<dbReference type="SMART" id="SM00385">
    <property type="entry name" value="CYCLIN"/>
    <property type="match status" value="2"/>
</dbReference>
<evidence type="ECO:0000256" key="1">
    <source>
        <dbReference type="ARBA" id="ARBA00006955"/>
    </source>
</evidence>
<dbReference type="InterPro" id="IPR013763">
    <property type="entry name" value="Cyclin-like_dom"/>
</dbReference>
<dbReference type="CDD" id="cd20512">
    <property type="entry name" value="CYCLIN_CLBs_yeast_rpt2"/>
    <property type="match status" value="1"/>
</dbReference>
<dbReference type="InParanoid" id="G7E9S8"/>
<dbReference type="InterPro" id="IPR036915">
    <property type="entry name" value="Cyclin-like_sf"/>
</dbReference>
<feature type="compositionally biased region" description="Basic and acidic residues" evidence="6">
    <location>
        <begin position="82"/>
        <end position="94"/>
    </location>
</feature>
<dbReference type="EMBL" id="BABT02000220">
    <property type="protein sequence ID" value="GAA99397.1"/>
    <property type="molecule type" value="Genomic_DNA"/>
</dbReference>
<feature type="region of interest" description="Disordered" evidence="6">
    <location>
        <begin position="48"/>
        <end position="67"/>
    </location>
</feature>
<comment type="caution">
    <text evidence="9">The sequence shown here is derived from an EMBL/GenBank/DDBJ whole genome shotgun (WGS) entry which is preliminary data.</text>
</comment>
<dbReference type="SUPFAM" id="SSF47954">
    <property type="entry name" value="Cyclin-like"/>
    <property type="match status" value="2"/>
</dbReference>
<evidence type="ECO:0000256" key="5">
    <source>
        <dbReference type="RuleBase" id="RU000383"/>
    </source>
</evidence>
<name>G7E9S8_MIXOS</name>
<reference evidence="9 10" key="2">
    <citation type="journal article" date="2012" name="Open Biol.">
        <title>Characteristics of nucleosomes and linker DNA regions on the genome of the basidiomycete Mixia osmundae revealed by mono- and dinucleosome mapping.</title>
        <authorList>
            <person name="Nishida H."/>
            <person name="Kondo S."/>
            <person name="Matsumoto T."/>
            <person name="Suzuki Y."/>
            <person name="Yoshikawa H."/>
            <person name="Taylor T.D."/>
            <person name="Sugiyama J."/>
        </authorList>
    </citation>
    <scope>NUCLEOTIDE SEQUENCE [LARGE SCALE GENOMIC DNA]</scope>
    <source>
        <strain evidence="10">CBS 9802 / IAM 14324 / JCM 22182 / KY 12970</strain>
    </source>
</reference>
<keyword evidence="4" id="KW-0131">Cell cycle</keyword>
<evidence type="ECO:0000256" key="6">
    <source>
        <dbReference type="SAM" id="MobiDB-lite"/>
    </source>
</evidence>
<dbReference type="eggNOG" id="KOG0653">
    <property type="taxonomic scope" value="Eukaryota"/>
</dbReference>
<keyword evidence="2" id="KW-0132">Cell division</keyword>
<dbReference type="SMART" id="SM01332">
    <property type="entry name" value="Cyclin_C"/>
    <property type="match status" value="1"/>
</dbReference>
<feature type="compositionally biased region" description="Polar residues" evidence="6">
    <location>
        <begin position="138"/>
        <end position="165"/>
    </location>
</feature>
<proteinExistence type="inferred from homology"/>
<feature type="domain" description="Cyclin-like" evidence="7">
    <location>
        <begin position="461"/>
        <end position="541"/>
    </location>
</feature>
<evidence type="ECO:0000313" key="10">
    <source>
        <dbReference type="Proteomes" id="UP000009131"/>
    </source>
</evidence>
<keyword evidence="3 5" id="KW-0195">Cyclin</keyword>
<dbReference type="InterPro" id="IPR006671">
    <property type="entry name" value="Cyclin_N"/>
</dbReference>
<dbReference type="GO" id="GO:0044772">
    <property type="term" value="P:mitotic cell cycle phase transition"/>
    <property type="evidence" value="ECO:0007669"/>
    <property type="project" value="InterPro"/>
</dbReference>
<dbReference type="Pfam" id="PF00134">
    <property type="entry name" value="Cyclin_N"/>
    <property type="match status" value="1"/>
</dbReference>
<dbReference type="PROSITE" id="PS00292">
    <property type="entry name" value="CYCLINS"/>
    <property type="match status" value="1"/>
</dbReference>
<feature type="region of interest" description="Disordered" evidence="6">
    <location>
        <begin position="137"/>
        <end position="165"/>
    </location>
</feature>
<dbReference type="STRING" id="764103.G7E9S8"/>
<comment type="similarity">
    <text evidence="1">Belongs to the cyclin family. Cyclin AB subfamily.</text>
</comment>
<feature type="region of interest" description="Disordered" evidence="6">
    <location>
        <begin position="260"/>
        <end position="281"/>
    </location>
</feature>
<keyword evidence="10" id="KW-1185">Reference proteome</keyword>
<dbReference type="PANTHER" id="PTHR10177">
    <property type="entry name" value="CYCLINS"/>
    <property type="match status" value="1"/>
</dbReference>
<dbReference type="InterPro" id="IPR039361">
    <property type="entry name" value="Cyclin"/>
</dbReference>
<dbReference type="Gene3D" id="1.10.472.10">
    <property type="entry name" value="Cyclin-like"/>
    <property type="match status" value="2"/>
</dbReference>
<evidence type="ECO:0000259" key="7">
    <source>
        <dbReference type="SMART" id="SM00385"/>
    </source>
</evidence>
<dbReference type="FunFam" id="1.10.472.10:FF:000005">
    <property type="entry name" value="G2/mitotic-specific cyclin B"/>
    <property type="match status" value="1"/>
</dbReference>